<reference evidence="2 3" key="1">
    <citation type="journal article" name="Sci. Rep.">
        <title>Genome-scale phylogenetic analyses confirm Olpidium as the closest living zoosporic fungus to the non-flagellated, terrestrial fungi.</title>
        <authorList>
            <person name="Chang Y."/>
            <person name="Rochon D."/>
            <person name="Sekimoto S."/>
            <person name="Wang Y."/>
            <person name="Chovatia M."/>
            <person name="Sandor L."/>
            <person name="Salamov A."/>
            <person name="Grigoriev I.V."/>
            <person name="Stajich J.E."/>
            <person name="Spatafora J.W."/>
        </authorList>
    </citation>
    <scope>NUCLEOTIDE SEQUENCE [LARGE SCALE GENOMIC DNA]</scope>
    <source>
        <strain evidence="2">S191</strain>
    </source>
</reference>
<protein>
    <submittedName>
        <fullName evidence="2">Uncharacterized protein</fullName>
    </submittedName>
</protein>
<accession>A0A8H7ZVY8</accession>
<proteinExistence type="predicted"/>
<gene>
    <name evidence="2" type="ORF">BJ554DRAFT_7497</name>
</gene>
<dbReference type="AlphaFoldDB" id="A0A8H7ZVY8"/>
<feature type="region of interest" description="Disordered" evidence="1">
    <location>
        <begin position="91"/>
        <end position="117"/>
    </location>
</feature>
<feature type="compositionally biased region" description="Basic residues" evidence="1">
    <location>
        <begin position="101"/>
        <end position="115"/>
    </location>
</feature>
<dbReference type="Proteomes" id="UP000673691">
    <property type="component" value="Unassembled WGS sequence"/>
</dbReference>
<comment type="caution">
    <text evidence="2">The sequence shown here is derived from an EMBL/GenBank/DDBJ whole genome shotgun (WGS) entry which is preliminary data.</text>
</comment>
<evidence type="ECO:0000313" key="3">
    <source>
        <dbReference type="Proteomes" id="UP000673691"/>
    </source>
</evidence>
<sequence>MPMSYLPAGGGCVVHNSGNGSAENRMPVGSKKNKRCTAGFMAEPNRTLQVRTSATPQTTANPASPGAGAWVPGEQIAATKLLAAWTVGRAHGFQSSDQRPRRARGPAGRRRRRPSARLPAAAAAAALRGVQQGGVGIPVPRLRPPLVFRRLREEAQRGRGLFGGAVQDALRAAEGLPVQRPDERLRGLAPGVLSVGWYECPFGRPDYSFLEDVARCVDNAARENSKHLPLRNPANARRSRGSRKKRPINARPRAERM</sequence>
<feature type="compositionally biased region" description="Basic residues" evidence="1">
    <location>
        <begin position="237"/>
        <end position="248"/>
    </location>
</feature>
<organism evidence="2 3">
    <name type="scientific">Olpidium bornovanus</name>
    <dbReference type="NCBI Taxonomy" id="278681"/>
    <lineage>
        <taxon>Eukaryota</taxon>
        <taxon>Fungi</taxon>
        <taxon>Fungi incertae sedis</taxon>
        <taxon>Olpidiomycota</taxon>
        <taxon>Olpidiomycotina</taxon>
        <taxon>Olpidiomycetes</taxon>
        <taxon>Olpidiales</taxon>
        <taxon>Olpidiaceae</taxon>
        <taxon>Olpidium</taxon>
    </lineage>
</organism>
<feature type="region of interest" description="Disordered" evidence="1">
    <location>
        <begin position="50"/>
        <end position="70"/>
    </location>
</feature>
<evidence type="ECO:0000313" key="2">
    <source>
        <dbReference type="EMBL" id="KAG5460454.1"/>
    </source>
</evidence>
<keyword evidence="3" id="KW-1185">Reference proteome</keyword>
<dbReference type="EMBL" id="JAEFCI010005197">
    <property type="protein sequence ID" value="KAG5460454.1"/>
    <property type="molecule type" value="Genomic_DNA"/>
</dbReference>
<evidence type="ECO:0000256" key="1">
    <source>
        <dbReference type="SAM" id="MobiDB-lite"/>
    </source>
</evidence>
<feature type="compositionally biased region" description="Polar residues" evidence="1">
    <location>
        <begin position="50"/>
        <end position="62"/>
    </location>
</feature>
<name>A0A8H7ZVY8_9FUNG</name>
<feature type="region of interest" description="Disordered" evidence="1">
    <location>
        <begin position="223"/>
        <end position="257"/>
    </location>
</feature>